<organism evidence="5 6">
    <name type="scientific">Neiella litorisoli</name>
    <dbReference type="NCBI Taxonomy" id="2771431"/>
    <lineage>
        <taxon>Bacteria</taxon>
        <taxon>Pseudomonadati</taxon>
        <taxon>Pseudomonadota</taxon>
        <taxon>Gammaproteobacteria</taxon>
        <taxon>Alteromonadales</taxon>
        <taxon>Echinimonadaceae</taxon>
        <taxon>Neiella</taxon>
    </lineage>
</organism>
<evidence type="ECO:0000256" key="2">
    <source>
        <dbReference type="ARBA" id="ARBA00023125"/>
    </source>
</evidence>
<dbReference type="Gene3D" id="3.40.50.2300">
    <property type="match status" value="2"/>
</dbReference>
<keyword evidence="2 5" id="KW-0238">DNA-binding</keyword>
<dbReference type="GO" id="GO:0000976">
    <property type="term" value="F:transcription cis-regulatory region binding"/>
    <property type="evidence" value="ECO:0007669"/>
    <property type="project" value="TreeGrafter"/>
</dbReference>
<dbReference type="SUPFAM" id="SSF47413">
    <property type="entry name" value="lambda repressor-like DNA-binding domains"/>
    <property type="match status" value="1"/>
</dbReference>
<dbReference type="CDD" id="cd01392">
    <property type="entry name" value="HTH_LacI"/>
    <property type="match status" value="1"/>
</dbReference>
<dbReference type="PROSITE" id="PS00356">
    <property type="entry name" value="HTH_LACI_1"/>
    <property type="match status" value="1"/>
</dbReference>
<dbReference type="Pfam" id="PF00356">
    <property type="entry name" value="LacI"/>
    <property type="match status" value="1"/>
</dbReference>
<keyword evidence="3" id="KW-0804">Transcription</keyword>
<dbReference type="Pfam" id="PF13377">
    <property type="entry name" value="Peripla_BP_3"/>
    <property type="match status" value="1"/>
</dbReference>
<keyword evidence="1" id="KW-0805">Transcription regulation</keyword>
<dbReference type="InterPro" id="IPR010982">
    <property type="entry name" value="Lambda_DNA-bd_dom_sf"/>
</dbReference>
<dbReference type="GO" id="GO:0003700">
    <property type="term" value="F:DNA-binding transcription factor activity"/>
    <property type="evidence" value="ECO:0007669"/>
    <property type="project" value="TreeGrafter"/>
</dbReference>
<reference evidence="5" key="1">
    <citation type="submission" date="2020-09" db="EMBL/GenBank/DDBJ databases">
        <title>A novel bacterium of genus Neiella, isolated from South China Sea.</title>
        <authorList>
            <person name="Huang H."/>
            <person name="Mo K."/>
            <person name="Hu Y."/>
        </authorList>
    </citation>
    <scope>NUCLEOTIDE SEQUENCE</scope>
    <source>
        <strain evidence="5">HB171785</strain>
    </source>
</reference>
<comment type="caution">
    <text evidence="5">The sequence shown here is derived from an EMBL/GenBank/DDBJ whole genome shotgun (WGS) entry which is preliminary data.</text>
</comment>
<sequence>MATKTKVTINDIARIAGVSKRTVSRVINGSPLVGESTRARIEQAIAEHNFQPDKQARGLASKRSYLLGLVYDNPDALYIDQVQRAVLDVCANLGFELVVHPCHWSEDNFIDDCLTFISRSNVDGVLILPPVSESKTLAQALREAEHPYVRIASADLDDPQNIVISNEREAMADIVDHLLKLGHRDVAMITGPQEFFSSRERLEGFTESARNKGLNIPEQWLLEGGNSYESGIECAKQLLSGEQLPSAIFANNDEMAAGILRVANDLNIKIPEQLSVVGFDDNLFASRVIPSLTTMRRPVDKLATLATQKLIRAIQSEASSTGIETVVKPYLIERESSAQCKRTT</sequence>
<dbReference type="CDD" id="cd01545">
    <property type="entry name" value="PBP1_SalR"/>
    <property type="match status" value="1"/>
</dbReference>
<dbReference type="InterPro" id="IPR000843">
    <property type="entry name" value="HTH_LacI"/>
</dbReference>
<evidence type="ECO:0000259" key="4">
    <source>
        <dbReference type="PROSITE" id="PS50932"/>
    </source>
</evidence>
<dbReference type="SUPFAM" id="SSF53822">
    <property type="entry name" value="Periplasmic binding protein-like I"/>
    <property type="match status" value="1"/>
</dbReference>
<evidence type="ECO:0000313" key="5">
    <source>
        <dbReference type="EMBL" id="MBD1389018.1"/>
    </source>
</evidence>
<evidence type="ECO:0000256" key="1">
    <source>
        <dbReference type="ARBA" id="ARBA00023015"/>
    </source>
</evidence>
<dbReference type="PRINTS" id="PR00036">
    <property type="entry name" value="HTHLACI"/>
</dbReference>
<dbReference type="PANTHER" id="PTHR30146">
    <property type="entry name" value="LACI-RELATED TRANSCRIPTIONAL REPRESSOR"/>
    <property type="match status" value="1"/>
</dbReference>
<dbReference type="Proteomes" id="UP000638014">
    <property type="component" value="Unassembled WGS sequence"/>
</dbReference>
<protein>
    <submittedName>
        <fullName evidence="5">LacI family DNA-binding transcriptional regulator</fullName>
    </submittedName>
</protein>
<evidence type="ECO:0000256" key="3">
    <source>
        <dbReference type="ARBA" id="ARBA00023163"/>
    </source>
</evidence>
<dbReference type="RefSeq" id="WP_191144119.1">
    <property type="nucleotide sequence ID" value="NZ_JACXAF010000006.1"/>
</dbReference>
<feature type="domain" description="HTH lacI-type" evidence="4">
    <location>
        <begin position="7"/>
        <end position="61"/>
    </location>
</feature>
<dbReference type="PROSITE" id="PS50932">
    <property type="entry name" value="HTH_LACI_2"/>
    <property type="match status" value="1"/>
</dbReference>
<keyword evidence="6" id="KW-1185">Reference proteome</keyword>
<dbReference type="PANTHER" id="PTHR30146:SF153">
    <property type="entry name" value="LACTOSE OPERON REPRESSOR"/>
    <property type="match status" value="1"/>
</dbReference>
<dbReference type="SMART" id="SM00354">
    <property type="entry name" value="HTH_LACI"/>
    <property type="match status" value="1"/>
</dbReference>
<dbReference type="InterPro" id="IPR046335">
    <property type="entry name" value="LacI/GalR-like_sensor"/>
</dbReference>
<dbReference type="EMBL" id="JACXAF010000006">
    <property type="protein sequence ID" value="MBD1389018.1"/>
    <property type="molecule type" value="Genomic_DNA"/>
</dbReference>
<dbReference type="InterPro" id="IPR028082">
    <property type="entry name" value="Peripla_BP_I"/>
</dbReference>
<dbReference type="AlphaFoldDB" id="A0A8J6QI58"/>
<evidence type="ECO:0000313" key="6">
    <source>
        <dbReference type="Proteomes" id="UP000638014"/>
    </source>
</evidence>
<gene>
    <name evidence="5" type="ORF">IC617_06210</name>
</gene>
<name>A0A8J6QI58_9GAMM</name>
<proteinExistence type="predicted"/>
<accession>A0A8J6QI58</accession>
<dbReference type="Gene3D" id="1.10.260.40">
    <property type="entry name" value="lambda repressor-like DNA-binding domains"/>
    <property type="match status" value="1"/>
</dbReference>